<dbReference type="EMBL" id="DYWK01000003">
    <property type="protein sequence ID" value="HJF17993.1"/>
    <property type="molecule type" value="Genomic_DNA"/>
</dbReference>
<evidence type="ECO:0000256" key="2">
    <source>
        <dbReference type="SAM" id="Phobius"/>
    </source>
</evidence>
<evidence type="ECO:0000313" key="4">
    <source>
        <dbReference type="Proteomes" id="UP000715651"/>
    </source>
</evidence>
<reference evidence="3" key="1">
    <citation type="journal article" date="2021" name="PeerJ">
        <title>Extensive microbial diversity within the chicken gut microbiome revealed by metagenomics and culture.</title>
        <authorList>
            <person name="Gilroy R."/>
            <person name="Ravi A."/>
            <person name="Getino M."/>
            <person name="Pursley I."/>
            <person name="Horton D.L."/>
            <person name="Alikhan N.F."/>
            <person name="Baker D."/>
            <person name="Gharbi K."/>
            <person name="Hall N."/>
            <person name="Watson M."/>
            <person name="Adriaenssens E.M."/>
            <person name="Foster-Nyarko E."/>
            <person name="Jarju S."/>
            <person name="Secka A."/>
            <person name="Antonio M."/>
            <person name="Oren A."/>
            <person name="Chaudhuri R.R."/>
            <person name="La Ragione R."/>
            <person name="Hildebrand F."/>
            <person name="Pallen M.J."/>
        </authorList>
    </citation>
    <scope>NUCLEOTIDE SEQUENCE</scope>
    <source>
        <strain evidence="3">578</strain>
    </source>
</reference>
<gene>
    <name evidence="3" type="ORF">K8U78_02340</name>
</gene>
<feature type="compositionally biased region" description="Low complexity" evidence="1">
    <location>
        <begin position="1"/>
        <end position="16"/>
    </location>
</feature>
<name>A0A921KAV5_9BIFI</name>
<proteinExistence type="predicted"/>
<reference evidence="3" key="2">
    <citation type="submission" date="2021-09" db="EMBL/GenBank/DDBJ databases">
        <authorList>
            <person name="Gilroy R."/>
        </authorList>
    </citation>
    <scope>NUCLEOTIDE SEQUENCE</scope>
    <source>
        <strain evidence="3">578</strain>
    </source>
</reference>
<dbReference type="Proteomes" id="UP000715651">
    <property type="component" value="Unassembled WGS sequence"/>
</dbReference>
<keyword evidence="2" id="KW-0472">Membrane</keyword>
<comment type="caution">
    <text evidence="3">The sequence shown here is derived from an EMBL/GenBank/DDBJ whole genome shotgun (WGS) entry which is preliminary data.</text>
</comment>
<evidence type="ECO:0000256" key="1">
    <source>
        <dbReference type="SAM" id="MobiDB-lite"/>
    </source>
</evidence>
<keyword evidence="2" id="KW-0812">Transmembrane</keyword>
<feature type="transmembrane region" description="Helical" evidence="2">
    <location>
        <begin position="26"/>
        <end position="47"/>
    </location>
</feature>
<organism evidence="3 4">
    <name type="scientific">Aeriscardovia aeriphila</name>
    <dbReference type="NCBI Taxonomy" id="218139"/>
    <lineage>
        <taxon>Bacteria</taxon>
        <taxon>Bacillati</taxon>
        <taxon>Actinomycetota</taxon>
        <taxon>Actinomycetes</taxon>
        <taxon>Bifidobacteriales</taxon>
        <taxon>Bifidobacteriaceae</taxon>
        <taxon>Aeriscardovia</taxon>
    </lineage>
</organism>
<accession>A0A921KAV5</accession>
<dbReference type="AlphaFoldDB" id="A0A921KAV5"/>
<evidence type="ECO:0000313" key="3">
    <source>
        <dbReference type="EMBL" id="HJF17993.1"/>
    </source>
</evidence>
<feature type="region of interest" description="Disordered" evidence="1">
    <location>
        <begin position="1"/>
        <end position="21"/>
    </location>
</feature>
<protein>
    <submittedName>
        <fullName evidence="3">Uncharacterized protein</fullName>
    </submittedName>
</protein>
<sequence>MLTILPQTYTPLTTLPSAGGQGASSLPLWIISAAAAGLALLVCAGVVSVRRRNAIELDTGIVFDL</sequence>
<keyword evidence="2" id="KW-1133">Transmembrane helix</keyword>